<organism evidence="1 2">
    <name type="scientific">Brevibacterium aurantiacum</name>
    <dbReference type="NCBI Taxonomy" id="273384"/>
    <lineage>
        <taxon>Bacteria</taxon>
        <taxon>Bacillati</taxon>
        <taxon>Actinomycetota</taxon>
        <taxon>Actinomycetes</taxon>
        <taxon>Micrococcales</taxon>
        <taxon>Brevibacteriaceae</taxon>
        <taxon>Brevibacterium</taxon>
    </lineage>
</organism>
<proteinExistence type="predicted"/>
<evidence type="ECO:0000313" key="1">
    <source>
        <dbReference type="EMBL" id="PCC43125.1"/>
    </source>
</evidence>
<protein>
    <submittedName>
        <fullName evidence="1">Uncharacterized protein</fullName>
    </submittedName>
</protein>
<reference evidence="1 2" key="1">
    <citation type="journal article" date="2017" name="Elife">
        <title>Extensive horizontal gene transfer in cheese-associated bacteria.</title>
        <authorList>
            <person name="Bonham K.S."/>
            <person name="Wolfe B.E."/>
            <person name="Dutton R.J."/>
        </authorList>
    </citation>
    <scope>NUCLEOTIDE SEQUENCE [LARGE SCALE GENOMIC DNA]</scope>
    <source>
        <strain evidence="1 2">962_8</strain>
    </source>
</reference>
<dbReference type="EMBL" id="NRGQ01000009">
    <property type="protein sequence ID" value="PCC43125.1"/>
    <property type="molecule type" value="Genomic_DNA"/>
</dbReference>
<accession>A0A2A3YVB8</accession>
<sequence>MLDPLFLGRGGAIVPVLTDELGRVLSLNSMILKRVRVLWTEAVQGSASNTERGCSHTHYRVEELKCLQATLR</sequence>
<comment type="caution">
    <text evidence="1">The sequence shown here is derived from an EMBL/GenBank/DDBJ whole genome shotgun (WGS) entry which is preliminary data.</text>
</comment>
<evidence type="ECO:0000313" key="2">
    <source>
        <dbReference type="Proteomes" id="UP000218620"/>
    </source>
</evidence>
<name>A0A2A3YVB8_BREAU</name>
<dbReference type="Proteomes" id="UP000218620">
    <property type="component" value="Unassembled WGS sequence"/>
</dbReference>
<dbReference type="AlphaFoldDB" id="A0A2A3YVB8"/>
<gene>
    <name evidence="1" type="ORF">CIK65_09630</name>
</gene>